<organism evidence="2 3">
    <name type="scientific">Lampropedia hyalina DSM 16112</name>
    <dbReference type="NCBI Taxonomy" id="1122156"/>
    <lineage>
        <taxon>Bacteria</taxon>
        <taxon>Pseudomonadati</taxon>
        <taxon>Pseudomonadota</taxon>
        <taxon>Betaproteobacteria</taxon>
        <taxon>Burkholderiales</taxon>
        <taxon>Comamonadaceae</taxon>
        <taxon>Lampropedia</taxon>
    </lineage>
</organism>
<proteinExistence type="predicted"/>
<dbReference type="NCBIfam" id="TIGR02001">
    <property type="entry name" value="gcw_chp"/>
    <property type="match status" value="1"/>
</dbReference>
<evidence type="ECO:0000256" key="1">
    <source>
        <dbReference type="SAM" id="SignalP"/>
    </source>
</evidence>
<protein>
    <recommendedName>
        <fullName evidence="4">MetA-pathway of phenol degradation</fullName>
    </recommendedName>
</protein>
<dbReference type="InterPro" id="IPR010239">
    <property type="entry name" value="CHP02001"/>
</dbReference>
<dbReference type="EMBL" id="FQUZ01000002">
    <property type="protein sequence ID" value="SHE40341.1"/>
    <property type="molecule type" value="Genomic_DNA"/>
</dbReference>
<sequence>MPPLPGHHRHRCHRPVMAAVFALCTGIGTAQAQTQTQTQNAADAPPAFTLDSNLALTSQYVFRGINYSQEKPAIQGGFDLAHTSGAYLGVWASSLSSDAIAGATVELDVYGGYARNVGDVAYDLGLLRFGYPGARLAGESYNTVEAYASVGWKWLTFKYSHTLTDYFAMNAASMGHGDDSKGSGYIEANLAIALAQGWAIDLHAGHQRVQDYGAYDFSDYKAQVSKGFDGGWTVALAVTGTNADRALYRIGHVDTSASRWLVTLSRRF</sequence>
<keyword evidence="1" id="KW-0732">Signal</keyword>
<evidence type="ECO:0000313" key="3">
    <source>
        <dbReference type="Proteomes" id="UP000184327"/>
    </source>
</evidence>
<accession>A0A1M4T7A0</accession>
<dbReference type="Proteomes" id="UP000184327">
    <property type="component" value="Unassembled WGS sequence"/>
</dbReference>
<dbReference type="STRING" id="1122156.SAMN02745117_00246"/>
<name>A0A1M4T7A0_9BURK</name>
<keyword evidence="3" id="KW-1185">Reference proteome</keyword>
<gene>
    <name evidence="2" type="ORF">SAMN02745117_00246</name>
</gene>
<evidence type="ECO:0008006" key="4">
    <source>
        <dbReference type="Google" id="ProtNLM"/>
    </source>
</evidence>
<dbReference type="AlphaFoldDB" id="A0A1M4T7A0"/>
<feature type="chain" id="PRO_5009907472" description="MetA-pathway of phenol degradation" evidence="1">
    <location>
        <begin position="33"/>
        <end position="268"/>
    </location>
</feature>
<reference evidence="2 3" key="1">
    <citation type="submission" date="2016-11" db="EMBL/GenBank/DDBJ databases">
        <authorList>
            <person name="Jaros S."/>
            <person name="Januszkiewicz K."/>
            <person name="Wedrychowicz H."/>
        </authorList>
    </citation>
    <scope>NUCLEOTIDE SEQUENCE [LARGE SCALE GENOMIC DNA]</scope>
    <source>
        <strain evidence="2 3">DSM 16112</strain>
    </source>
</reference>
<feature type="signal peptide" evidence="1">
    <location>
        <begin position="1"/>
        <end position="32"/>
    </location>
</feature>
<evidence type="ECO:0000313" key="2">
    <source>
        <dbReference type="EMBL" id="SHE40341.1"/>
    </source>
</evidence>
<dbReference type="Pfam" id="PF09694">
    <property type="entry name" value="Gcw_chp"/>
    <property type="match status" value="1"/>
</dbReference>
<dbReference type="RefSeq" id="WP_200796671.1">
    <property type="nucleotide sequence ID" value="NZ_FQUZ01000002.1"/>
</dbReference>